<dbReference type="InterPro" id="IPR001584">
    <property type="entry name" value="Integrase_cat-core"/>
</dbReference>
<dbReference type="PANTHER" id="PTHR37984:SF5">
    <property type="entry name" value="PROTEIN NYNRIN-LIKE"/>
    <property type="match status" value="1"/>
</dbReference>
<evidence type="ECO:0000313" key="3">
    <source>
        <dbReference type="EMBL" id="MBW0512948.1"/>
    </source>
</evidence>
<evidence type="ECO:0000259" key="2">
    <source>
        <dbReference type="PROSITE" id="PS50994"/>
    </source>
</evidence>
<dbReference type="GO" id="GO:0015074">
    <property type="term" value="P:DNA integration"/>
    <property type="evidence" value="ECO:0007669"/>
    <property type="project" value="InterPro"/>
</dbReference>
<dbReference type="Gene3D" id="3.30.420.10">
    <property type="entry name" value="Ribonuclease H-like superfamily/Ribonuclease H"/>
    <property type="match status" value="1"/>
</dbReference>
<name>A0A9Q3HPM4_9BASI</name>
<dbReference type="InterPro" id="IPR050951">
    <property type="entry name" value="Retrovirus_Pol_polyprotein"/>
</dbReference>
<evidence type="ECO:0000313" key="4">
    <source>
        <dbReference type="Proteomes" id="UP000765509"/>
    </source>
</evidence>
<dbReference type="GO" id="GO:0003723">
    <property type="term" value="F:RNA binding"/>
    <property type="evidence" value="ECO:0007669"/>
    <property type="project" value="UniProtKB-KW"/>
</dbReference>
<dbReference type="AlphaFoldDB" id="A0A9Q3HPM4"/>
<proteinExistence type="predicted"/>
<gene>
    <name evidence="3" type="ORF">O181_052663</name>
</gene>
<dbReference type="SUPFAM" id="SSF53098">
    <property type="entry name" value="Ribonuclease H-like"/>
    <property type="match status" value="1"/>
</dbReference>
<organism evidence="3 4">
    <name type="scientific">Austropuccinia psidii MF-1</name>
    <dbReference type="NCBI Taxonomy" id="1389203"/>
    <lineage>
        <taxon>Eukaryota</taxon>
        <taxon>Fungi</taxon>
        <taxon>Dikarya</taxon>
        <taxon>Basidiomycota</taxon>
        <taxon>Pucciniomycotina</taxon>
        <taxon>Pucciniomycetes</taxon>
        <taxon>Pucciniales</taxon>
        <taxon>Sphaerophragmiaceae</taxon>
        <taxon>Austropuccinia</taxon>
    </lineage>
</organism>
<dbReference type="PROSITE" id="PS50994">
    <property type="entry name" value="INTEGRASE"/>
    <property type="match status" value="1"/>
</dbReference>
<dbReference type="InterPro" id="IPR036397">
    <property type="entry name" value="RNaseH_sf"/>
</dbReference>
<evidence type="ECO:0000256" key="1">
    <source>
        <dbReference type="ARBA" id="ARBA00022884"/>
    </source>
</evidence>
<keyword evidence="1" id="KW-0694">RNA-binding</keyword>
<dbReference type="InterPro" id="IPR012337">
    <property type="entry name" value="RNaseH-like_sf"/>
</dbReference>
<dbReference type="Proteomes" id="UP000765509">
    <property type="component" value="Unassembled WGS sequence"/>
</dbReference>
<dbReference type="EMBL" id="AVOT02023086">
    <property type="protein sequence ID" value="MBW0512948.1"/>
    <property type="molecule type" value="Genomic_DNA"/>
</dbReference>
<accession>A0A9Q3HPM4</accession>
<keyword evidence="4" id="KW-1185">Reference proteome</keyword>
<comment type="caution">
    <text evidence="3">The sequence shown here is derived from an EMBL/GenBank/DDBJ whole genome shotgun (WGS) entry which is preliminary data.</text>
</comment>
<reference evidence="3" key="1">
    <citation type="submission" date="2021-03" db="EMBL/GenBank/DDBJ databases">
        <title>Draft genome sequence of rust myrtle Austropuccinia psidii MF-1, a brazilian biotype.</title>
        <authorList>
            <person name="Quecine M.C."/>
            <person name="Pachon D.M.R."/>
            <person name="Bonatelli M.L."/>
            <person name="Correr F.H."/>
            <person name="Franceschini L.M."/>
            <person name="Leite T.F."/>
            <person name="Margarido G.R.A."/>
            <person name="Almeida C.A."/>
            <person name="Ferrarezi J.A."/>
            <person name="Labate C.A."/>
        </authorList>
    </citation>
    <scope>NUCLEOTIDE SEQUENCE</scope>
    <source>
        <strain evidence="3">MF-1</strain>
    </source>
</reference>
<sequence length="143" mass="17120">MPILLPFNKDYTSMDTAFLLWNRIISHTWLFKNILSDRDPKFTSSFWSNFHRFFGTKLSFSTAYHPQTDGLSETMIQYLEDMIRRFCPYGLEFKDSDYFTHYWCTLIPELKVAYKISVHYSTCQTPDMLEKGMESNTPRRHNK</sequence>
<dbReference type="OrthoDB" id="2273864at2759"/>
<feature type="domain" description="Integrase catalytic" evidence="2">
    <location>
        <begin position="1"/>
        <end position="134"/>
    </location>
</feature>
<dbReference type="GO" id="GO:0005634">
    <property type="term" value="C:nucleus"/>
    <property type="evidence" value="ECO:0007669"/>
    <property type="project" value="UniProtKB-ARBA"/>
</dbReference>
<dbReference type="PANTHER" id="PTHR37984">
    <property type="entry name" value="PROTEIN CBG26694"/>
    <property type="match status" value="1"/>
</dbReference>
<protein>
    <recommendedName>
        <fullName evidence="2">Integrase catalytic domain-containing protein</fullName>
    </recommendedName>
</protein>